<dbReference type="PROSITE" id="PS50262">
    <property type="entry name" value="G_PROTEIN_RECEP_F1_2"/>
    <property type="match status" value="1"/>
</dbReference>
<evidence type="ECO:0000256" key="8">
    <source>
        <dbReference type="ARBA" id="ARBA00023170"/>
    </source>
</evidence>
<proteinExistence type="inferred from homology"/>
<dbReference type="SUPFAM" id="SSF81321">
    <property type="entry name" value="Family A G protein-coupled receptor-like"/>
    <property type="match status" value="1"/>
</dbReference>
<dbReference type="PANTHER" id="PTHR24248">
    <property type="entry name" value="ADRENERGIC RECEPTOR-RELATED G-PROTEIN COUPLED RECEPTOR"/>
    <property type="match status" value="1"/>
</dbReference>
<keyword evidence="8 10" id="KW-0675">Receptor</keyword>
<evidence type="ECO:0000256" key="2">
    <source>
        <dbReference type="ARBA" id="ARBA00010663"/>
    </source>
</evidence>
<dbReference type="Pfam" id="PF00001">
    <property type="entry name" value="7tm_1"/>
    <property type="match status" value="1"/>
</dbReference>
<evidence type="ECO:0000256" key="4">
    <source>
        <dbReference type="ARBA" id="ARBA00022692"/>
    </source>
</evidence>
<evidence type="ECO:0000256" key="9">
    <source>
        <dbReference type="ARBA" id="ARBA00023224"/>
    </source>
</evidence>
<name>A0A8B8IVB8_VANTA</name>
<dbReference type="RefSeq" id="XP_026501088.2">
    <property type="nucleotide sequence ID" value="XM_026645303.2"/>
</dbReference>
<keyword evidence="4 10" id="KW-0812">Transmembrane</keyword>
<dbReference type="InterPro" id="IPR017452">
    <property type="entry name" value="GPCR_Rhodpsn_7TM"/>
</dbReference>
<feature type="transmembrane region" description="Helical" evidence="11">
    <location>
        <begin position="29"/>
        <end position="48"/>
    </location>
</feature>
<comment type="subcellular location">
    <subcellularLocation>
        <location evidence="1">Cell membrane</location>
        <topology evidence="1">Multi-pass membrane protein</topology>
    </subcellularLocation>
</comment>
<keyword evidence="5 11" id="KW-1133">Transmembrane helix</keyword>
<sequence length="351" mass="38902">MMVITVATILGNTAVLLALWRVRRAPSHYPLTSLVLADLLVGIMVQPLAAARELFVFNLNWAICSCWSTMDVLCCTASILSLCALGWERWSGITAPLARARRGKRARVLAALVWPVATLVALPNAFIPSPRHFHPGELEKACTVNTNIGYVFFSITFSFYLPAGVLVTLYGFILRALAAPPPIRAHRGRISYHEPQKLHSSTVSGKYPLQKSEIKTDNNQNSDVDLSPKGYLNLPNAPNMGCTAQSTGKCSAHANFILRQRRATRTIVMLMALFLVCWTPYFIMLPLDSVCDCVWETTWQWCTWLGYINSALNPLVYAAASPSVRRALQTSLTSSASRHVEMPLTPRVRRA</sequence>
<evidence type="ECO:0000313" key="14">
    <source>
        <dbReference type="RefSeq" id="XP_026501088.2"/>
    </source>
</evidence>
<keyword evidence="6 10" id="KW-0297">G-protein coupled receptor</keyword>
<evidence type="ECO:0000259" key="12">
    <source>
        <dbReference type="PROSITE" id="PS50262"/>
    </source>
</evidence>
<feature type="transmembrane region" description="Helical" evidence="11">
    <location>
        <begin position="6"/>
        <end position="22"/>
    </location>
</feature>
<dbReference type="Gene3D" id="1.20.1070.10">
    <property type="entry name" value="Rhodopsin 7-helix transmembrane proteins"/>
    <property type="match status" value="1"/>
</dbReference>
<keyword evidence="3" id="KW-1003">Cell membrane</keyword>
<evidence type="ECO:0000313" key="13">
    <source>
        <dbReference type="Proteomes" id="UP001652626"/>
    </source>
</evidence>
<evidence type="ECO:0000256" key="6">
    <source>
        <dbReference type="ARBA" id="ARBA00023040"/>
    </source>
</evidence>
<dbReference type="Proteomes" id="UP001652626">
    <property type="component" value="Chromosome 5"/>
</dbReference>
<dbReference type="PROSITE" id="PS00237">
    <property type="entry name" value="G_PROTEIN_RECEP_F1_1"/>
    <property type="match status" value="1"/>
</dbReference>
<keyword evidence="9 10" id="KW-0807">Transducer</keyword>
<organism evidence="13 14">
    <name type="scientific">Vanessa tameamea</name>
    <name type="common">Kamehameha butterfly</name>
    <dbReference type="NCBI Taxonomy" id="334116"/>
    <lineage>
        <taxon>Eukaryota</taxon>
        <taxon>Metazoa</taxon>
        <taxon>Ecdysozoa</taxon>
        <taxon>Arthropoda</taxon>
        <taxon>Hexapoda</taxon>
        <taxon>Insecta</taxon>
        <taxon>Pterygota</taxon>
        <taxon>Neoptera</taxon>
        <taxon>Endopterygota</taxon>
        <taxon>Lepidoptera</taxon>
        <taxon>Glossata</taxon>
        <taxon>Ditrysia</taxon>
        <taxon>Papilionoidea</taxon>
        <taxon>Nymphalidae</taxon>
        <taxon>Nymphalinae</taxon>
        <taxon>Vanessa</taxon>
    </lineage>
</organism>
<dbReference type="GO" id="GO:0004930">
    <property type="term" value="F:G protein-coupled receptor activity"/>
    <property type="evidence" value="ECO:0007669"/>
    <property type="project" value="UniProtKB-KW"/>
</dbReference>
<dbReference type="AlphaFoldDB" id="A0A8B8IVB8"/>
<keyword evidence="7 11" id="KW-0472">Membrane</keyword>
<protein>
    <submittedName>
        <fullName evidence="14">Octopamine receptor-like</fullName>
    </submittedName>
</protein>
<dbReference type="InterPro" id="IPR000276">
    <property type="entry name" value="GPCR_Rhodpsn"/>
</dbReference>
<feature type="transmembrane region" description="Helical" evidence="11">
    <location>
        <begin position="60"/>
        <end position="87"/>
    </location>
</feature>
<gene>
    <name evidence="14" type="primary">LOC113404419</name>
</gene>
<feature type="transmembrane region" description="Helical" evidence="11">
    <location>
        <begin position="267"/>
        <end position="287"/>
    </location>
</feature>
<keyword evidence="13" id="KW-1185">Reference proteome</keyword>
<evidence type="ECO:0000256" key="10">
    <source>
        <dbReference type="RuleBase" id="RU000688"/>
    </source>
</evidence>
<dbReference type="OMA" id="WCTWLGY"/>
<evidence type="ECO:0000256" key="11">
    <source>
        <dbReference type="SAM" id="Phobius"/>
    </source>
</evidence>
<comment type="similarity">
    <text evidence="2 10">Belongs to the G-protein coupled receptor 1 family.</text>
</comment>
<evidence type="ECO:0000256" key="3">
    <source>
        <dbReference type="ARBA" id="ARBA00022475"/>
    </source>
</evidence>
<dbReference type="PRINTS" id="PR00237">
    <property type="entry name" value="GPCRRHODOPSN"/>
</dbReference>
<reference evidence="14" key="1">
    <citation type="submission" date="2025-08" db="UniProtKB">
        <authorList>
            <consortium name="RefSeq"/>
        </authorList>
    </citation>
    <scope>IDENTIFICATION</scope>
    <source>
        <tissue evidence="14">Whole body</tissue>
    </source>
</reference>
<dbReference type="GO" id="GO:0005886">
    <property type="term" value="C:plasma membrane"/>
    <property type="evidence" value="ECO:0007669"/>
    <property type="project" value="UniProtKB-SubCell"/>
</dbReference>
<dbReference type="GeneID" id="113404419"/>
<evidence type="ECO:0000256" key="1">
    <source>
        <dbReference type="ARBA" id="ARBA00004651"/>
    </source>
</evidence>
<feature type="transmembrane region" description="Helical" evidence="11">
    <location>
        <begin position="108"/>
        <end position="127"/>
    </location>
</feature>
<evidence type="ECO:0000256" key="7">
    <source>
        <dbReference type="ARBA" id="ARBA00023136"/>
    </source>
</evidence>
<dbReference type="OrthoDB" id="5957871at2759"/>
<feature type="domain" description="G-protein coupled receptors family 1 profile" evidence="12">
    <location>
        <begin position="11"/>
        <end position="317"/>
    </location>
</feature>
<feature type="transmembrane region" description="Helical" evidence="11">
    <location>
        <begin position="147"/>
        <end position="174"/>
    </location>
</feature>
<accession>A0A8B8IVB8</accession>
<evidence type="ECO:0000256" key="5">
    <source>
        <dbReference type="ARBA" id="ARBA00022989"/>
    </source>
</evidence>